<dbReference type="InterPro" id="IPR019427">
    <property type="entry name" value="7TM_GPCR_serpentine_rcpt_Srw"/>
</dbReference>
<name>A0A9P1NAD1_9PELO</name>
<proteinExistence type="predicted"/>
<organism evidence="7 8">
    <name type="scientific">Caenorhabditis angaria</name>
    <dbReference type="NCBI Taxonomy" id="860376"/>
    <lineage>
        <taxon>Eukaryota</taxon>
        <taxon>Metazoa</taxon>
        <taxon>Ecdysozoa</taxon>
        <taxon>Nematoda</taxon>
        <taxon>Chromadorea</taxon>
        <taxon>Rhabditida</taxon>
        <taxon>Rhabditina</taxon>
        <taxon>Rhabditomorpha</taxon>
        <taxon>Rhabditoidea</taxon>
        <taxon>Rhabditidae</taxon>
        <taxon>Peloderinae</taxon>
        <taxon>Caenorhabditis</taxon>
    </lineage>
</organism>
<dbReference type="SUPFAM" id="SSF81321">
    <property type="entry name" value="Family A G protein-coupled receptor-like"/>
    <property type="match status" value="1"/>
</dbReference>
<dbReference type="OrthoDB" id="5853344at2759"/>
<comment type="caution">
    <text evidence="7">The sequence shown here is derived from an EMBL/GenBank/DDBJ whole genome shotgun (WGS) entry which is preliminary data.</text>
</comment>
<evidence type="ECO:0000313" key="8">
    <source>
        <dbReference type="Proteomes" id="UP001152747"/>
    </source>
</evidence>
<evidence type="ECO:0000313" key="7">
    <source>
        <dbReference type="EMBL" id="CAI5453702.1"/>
    </source>
</evidence>
<dbReference type="Proteomes" id="UP001152747">
    <property type="component" value="Unassembled WGS sequence"/>
</dbReference>
<feature type="transmembrane region" description="Helical" evidence="5">
    <location>
        <begin position="51"/>
        <end position="74"/>
    </location>
</feature>
<dbReference type="PANTHER" id="PTHR22751:SF284">
    <property type="entry name" value="G-PROTEIN COUPLED RECEPTORS FAMILY 1 PROFILE DOMAIN-CONTAINING PROTEIN"/>
    <property type="match status" value="1"/>
</dbReference>
<dbReference type="GO" id="GO:0008528">
    <property type="term" value="F:G protein-coupled peptide receptor activity"/>
    <property type="evidence" value="ECO:0007669"/>
    <property type="project" value="InterPro"/>
</dbReference>
<accession>A0A9P1NAD1</accession>
<evidence type="ECO:0000256" key="4">
    <source>
        <dbReference type="ARBA" id="ARBA00023136"/>
    </source>
</evidence>
<dbReference type="PROSITE" id="PS50262">
    <property type="entry name" value="G_PROTEIN_RECEP_F1_2"/>
    <property type="match status" value="1"/>
</dbReference>
<dbReference type="InterPro" id="IPR017452">
    <property type="entry name" value="GPCR_Rhodpsn_7TM"/>
</dbReference>
<keyword evidence="3 5" id="KW-1133">Transmembrane helix</keyword>
<evidence type="ECO:0000259" key="6">
    <source>
        <dbReference type="PROSITE" id="PS50262"/>
    </source>
</evidence>
<feature type="domain" description="G-protein coupled receptors family 1 profile" evidence="6">
    <location>
        <begin position="102"/>
        <end position="212"/>
    </location>
</feature>
<dbReference type="GO" id="GO:0016020">
    <property type="term" value="C:membrane"/>
    <property type="evidence" value="ECO:0007669"/>
    <property type="project" value="UniProtKB-SubCell"/>
</dbReference>
<evidence type="ECO:0000256" key="2">
    <source>
        <dbReference type="ARBA" id="ARBA00022692"/>
    </source>
</evidence>
<dbReference type="PANTHER" id="PTHR22751">
    <property type="entry name" value="G-PROTEIN COUPLED RECEPTOR-RELATED"/>
    <property type="match status" value="1"/>
</dbReference>
<dbReference type="AlphaFoldDB" id="A0A9P1NAD1"/>
<evidence type="ECO:0000256" key="5">
    <source>
        <dbReference type="SAM" id="Phobius"/>
    </source>
</evidence>
<protein>
    <recommendedName>
        <fullName evidence="6">G-protein coupled receptors family 1 profile domain-containing protein</fullName>
    </recommendedName>
</protein>
<feature type="transmembrane region" description="Helical" evidence="5">
    <location>
        <begin position="157"/>
        <end position="181"/>
    </location>
</feature>
<dbReference type="EMBL" id="CANHGI010000005">
    <property type="protein sequence ID" value="CAI5453702.1"/>
    <property type="molecule type" value="Genomic_DNA"/>
</dbReference>
<dbReference type="Pfam" id="PF10324">
    <property type="entry name" value="7TM_GPCR_Srw"/>
    <property type="match status" value="1"/>
</dbReference>
<feature type="transmembrane region" description="Helical" evidence="5">
    <location>
        <begin position="12"/>
        <end position="30"/>
    </location>
</feature>
<evidence type="ECO:0000256" key="3">
    <source>
        <dbReference type="ARBA" id="ARBA00022989"/>
    </source>
</evidence>
<sequence length="247" mass="28401">MRSLSVSKEMITIAVSGCFMGAIGVAKYCYEYYLNYSTCTKEATYSFHIIILYHLLFFGYLNQIIIWSIVHITFHQALMVLKIRYGLCSETAYDSRRTISQCIVRLFLSISAIFGEVLPCTLLIIFCSILIFEINSHSSPDASSSIHSNSRQKAARALIQFLIFYFLAQFPLFLLYSLGLYNPEDFSQLDDYIYLQVDCLFFANMSIGILVYCLMSSEYRKTIWNIFAVEQNFLSNSTVVVKPLSHF</sequence>
<reference evidence="7" key="1">
    <citation type="submission" date="2022-11" db="EMBL/GenBank/DDBJ databases">
        <authorList>
            <person name="Kikuchi T."/>
        </authorList>
    </citation>
    <scope>NUCLEOTIDE SEQUENCE</scope>
    <source>
        <strain evidence="7">PS1010</strain>
    </source>
</reference>
<gene>
    <name evidence="7" type="ORF">CAMP_LOCUS16339</name>
</gene>
<comment type="subcellular location">
    <subcellularLocation>
        <location evidence="1">Membrane</location>
    </subcellularLocation>
</comment>
<feature type="transmembrane region" description="Helical" evidence="5">
    <location>
        <begin position="106"/>
        <end position="132"/>
    </location>
</feature>
<feature type="transmembrane region" description="Helical" evidence="5">
    <location>
        <begin position="193"/>
        <end position="215"/>
    </location>
</feature>
<keyword evidence="4 5" id="KW-0472">Membrane</keyword>
<keyword evidence="2 5" id="KW-0812">Transmembrane</keyword>
<dbReference type="Gene3D" id="1.20.1070.10">
    <property type="entry name" value="Rhodopsin 7-helix transmembrane proteins"/>
    <property type="match status" value="1"/>
</dbReference>
<evidence type="ECO:0000256" key="1">
    <source>
        <dbReference type="ARBA" id="ARBA00004370"/>
    </source>
</evidence>
<keyword evidence="8" id="KW-1185">Reference proteome</keyword>